<name>A0A438CKT4_VITVI</name>
<gene>
    <name evidence="3" type="ORF">CK203_097996</name>
</gene>
<organism evidence="3 4">
    <name type="scientific">Vitis vinifera</name>
    <name type="common">Grape</name>
    <dbReference type="NCBI Taxonomy" id="29760"/>
    <lineage>
        <taxon>Eukaryota</taxon>
        <taxon>Viridiplantae</taxon>
        <taxon>Streptophyta</taxon>
        <taxon>Embryophyta</taxon>
        <taxon>Tracheophyta</taxon>
        <taxon>Spermatophyta</taxon>
        <taxon>Magnoliopsida</taxon>
        <taxon>eudicotyledons</taxon>
        <taxon>Gunneridae</taxon>
        <taxon>Pentapetalae</taxon>
        <taxon>rosids</taxon>
        <taxon>Vitales</taxon>
        <taxon>Vitaceae</taxon>
        <taxon>Viteae</taxon>
        <taxon>Vitis</taxon>
    </lineage>
</organism>
<dbReference type="EMBL" id="QGNW01002186">
    <property type="protein sequence ID" value="RVW23817.1"/>
    <property type="molecule type" value="Genomic_DNA"/>
</dbReference>
<dbReference type="Proteomes" id="UP000288805">
    <property type="component" value="Unassembled WGS sequence"/>
</dbReference>
<reference evidence="3 4" key="1">
    <citation type="journal article" date="2018" name="PLoS Genet.">
        <title>Population sequencing reveals clonal diversity and ancestral inbreeding in the grapevine cultivar Chardonnay.</title>
        <authorList>
            <person name="Roach M.J."/>
            <person name="Johnson D.L."/>
            <person name="Bohlmann J."/>
            <person name="van Vuuren H.J."/>
            <person name="Jones S.J."/>
            <person name="Pretorius I.S."/>
            <person name="Schmidt S.A."/>
            <person name="Borneman A.R."/>
        </authorList>
    </citation>
    <scope>NUCLEOTIDE SEQUENCE [LARGE SCALE GENOMIC DNA]</scope>
    <source>
        <strain evidence="4">cv. Chardonnay</strain>
        <tissue evidence="3">Leaf</tissue>
    </source>
</reference>
<evidence type="ECO:0000313" key="4">
    <source>
        <dbReference type="Proteomes" id="UP000288805"/>
    </source>
</evidence>
<proteinExistence type="predicted"/>
<dbReference type="Pfam" id="PF13952">
    <property type="entry name" value="DUF4216"/>
    <property type="match status" value="1"/>
</dbReference>
<dbReference type="AlphaFoldDB" id="A0A438CKT4"/>
<dbReference type="InterPro" id="IPR025312">
    <property type="entry name" value="DUF4216"/>
</dbReference>
<feature type="region of interest" description="Disordered" evidence="1">
    <location>
        <begin position="604"/>
        <end position="623"/>
    </location>
</feature>
<protein>
    <recommendedName>
        <fullName evidence="2">DUF4216 domain-containing protein</fullName>
    </recommendedName>
</protein>
<evidence type="ECO:0000313" key="3">
    <source>
        <dbReference type="EMBL" id="RVW23817.1"/>
    </source>
</evidence>
<dbReference type="InterPro" id="IPR004242">
    <property type="entry name" value="Transposase_21"/>
</dbReference>
<sequence>MLLELLKEALPEGETLPSNYYEAKKLLRDLGLHYIKIDACPSDCMLYSKEHANANECVVCGVSRWKSSDDNSTDEFTKSVKKKKIPAKVLRYFPLKPRLQRLYMSTKIASHMKWHVDGRMEGEMMRHPVDSLAWKIFDNVHPSFALEPRNVRLGLASDGFNPFGNMSISYSMWPVVLIPYNLPPWMCMKQTFFMLSLLIPGPTAPGNDIDIYLQPLIDELNDLWEVGVETYDASTKQNFCMRAAILWTINDFPAYANLSGWSTKGKFAFPICNKDCSSYRLQNGRKWCYMGHRRFLPIDYRFRRDKKSFDGNKEHRAAPKHLSGEDVLHQLDGMEHITLGKTSKNKMYLRTLKSYVSNKSRPEVSIAEGFHTREREKGKKTQNSGVVVTAEVSSFASARDKNPIPGHVSYYGVLTDVIELHYLGGNRVILFKCDWWDVTNSGRGMKKDEYGFTCLNFERTICTDEPFVLASQAKQVFYVQNSNEENWHTVVEIQTRGVYDMNQKASTNDPEPYQQLITLHSQRDVHELIENDLINWDRNDIAGETIQTDVLLSRQKNILERDNEFIHDDDIDDEMSHRRGRVQIVSPEDELDNLQQLLDIQPAATTTPSSYDPSDSSDPSVVDEERLCHRPPHLSDDDWRWLIHFWGTPEAKVKIMIFS</sequence>
<dbReference type="PANTHER" id="PTHR10775">
    <property type="entry name" value="OS08G0208400 PROTEIN"/>
    <property type="match status" value="1"/>
</dbReference>
<evidence type="ECO:0000259" key="2">
    <source>
        <dbReference type="Pfam" id="PF13952"/>
    </source>
</evidence>
<evidence type="ECO:0000256" key="1">
    <source>
        <dbReference type="SAM" id="MobiDB-lite"/>
    </source>
</evidence>
<feature type="domain" description="DUF4216" evidence="2">
    <location>
        <begin position="418"/>
        <end position="490"/>
    </location>
</feature>
<comment type="caution">
    <text evidence="3">The sequence shown here is derived from an EMBL/GenBank/DDBJ whole genome shotgun (WGS) entry which is preliminary data.</text>
</comment>
<accession>A0A438CKT4</accession>
<dbReference type="PANTHER" id="PTHR10775:SF182">
    <property type="entry name" value="TRANSPOSON, EN_SPM-LIKE, TRANSPOSASE-ASSOCIATED DOMAIN PROTEIN-RELATED"/>
    <property type="match status" value="1"/>
</dbReference>
<dbReference type="Pfam" id="PF02992">
    <property type="entry name" value="Transposase_21"/>
    <property type="match status" value="1"/>
</dbReference>
<feature type="compositionally biased region" description="Low complexity" evidence="1">
    <location>
        <begin position="604"/>
        <end position="620"/>
    </location>
</feature>